<dbReference type="VEuPathDB" id="AmoebaDB:NF0051640"/>
<dbReference type="PANTHER" id="PTHR45700:SF2">
    <property type="entry name" value="UBIQUITIN-PROTEIN LIGASE E3C"/>
    <property type="match status" value="1"/>
</dbReference>
<sequence length="973" mass="112199">MNFTFGADSSKKKVSLRGNVKSLTREELLENARRERELSKQNKVQEQAAKSIGKLARKYMIKLKEKNHQRELFDETAIAKEKSSNVVLSMMNKLLYFYNIHEEKDENRLLVCLNFLLRLWRTHPISINEHLQMLEYNKLTSLIVQYLNSIKDDDFNLTTNKRLILASQALITTLDCKYYSKVMYSTLLKKQINARHLITLLNRMMTHSQEKTQQYAANLFSTVMNGIKDDSTTIANLVLELFSYPMVFSSLSEASVALIDAQTVLCGIGNEVASHFSHDNKRKLFFCGNLIEFMNKRLKTSLSFEILIQYLGIVASLLPDVDFDLIAMDDNSSAMMTDDKSIEEIPLGVKQQVQLIFKKNHLKKLIETIVNSELTLRNTTFKDFAKLFLYLMHEESKHTTLILGLLSYCTDNYSLLTSMWNLIKDDLLDNVEILALFCKVYDNVLSFIDDEEFKTKPFSYEENINISGALKPIAFELVWTSSKSSLKEDVCNVLTKIHNRDVRLKFCPFNHFVVDEASSIDITKIAEFMYQGNDMTDEEEQRRDPYEYVPIRLQRVQALKEALSHKSSFRETQAFNKTRELIAKLPFMVPIHVRIRIFKEILTLDKDYSQQLQHFIEPIEIHRDRIFEDSYSKLYPLSALQLKGRIRVQFSGEAGIGEGVMREFIFELCKLAYSTSYGLFKSTDDGHLYPNPYSSLIYPEGQDLHFYTFLGKILGKAVYDGIMIDLPLAKFFISKLMKGSNSDLINDLYSYDKELYKNLLYLKNNSNLGDLGLNFTVVEGDEMSAKRVIPLIPNGENIEVNEKNKYSFIYRMAHYKLNQQIKSQSEAFMKGLNDIIPASWLALFDENELIDIISGSDAPVDIDDMYANTEYGPGYDQEHPTIQLFWDVVFNDLTPQQHVLLLKFISSISRPPLLGFKDLHPKICIHKVSDTSRLPTSSTCYSLLKLPAYTSRKQMKEKLIQAIEQGTQTFGLT</sequence>
<evidence type="ECO:0000313" key="8">
    <source>
        <dbReference type="Proteomes" id="UP000444721"/>
    </source>
</evidence>
<comment type="catalytic activity">
    <reaction evidence="1">
        <text>S-ubiquitinyl-[E2 ubiquitin-conjugating enzyme]-L-cysteine + [acceptor protein]-L-lysine = [E2 ubiquitin-conjugating enzyme]-L-cysteine + N(6)-ubiquitinyl-[acceptor protein]-L-lysine.</text>
        <dbReference type="EC" id="2.3.2.26"/>
    </reaction>
</comment>
<feature type="domain" description="HECT" evidence="6">
    <location>
        <begin position="638"/>
        <end position="973"/>
    </location>
</feature>
<dbReference type="VEuPathDB" id="AmoebaDB:FDP41_012818"/>
<dbReference type="SMART" id="SM00119">
    <property type="entry name" value="HECTc"/>
    <property type="match status" value="1"/>
</dbReference>
<feature type="active site" description="Glycyl thioester intermediate" evidence="5">
    <location>
        <position position="940"/>
    </location>
</feature>
<evidence type="ECO:0000256" key="5">
    <source>
        <dbReference type="PROSITE-ProRule" id="PRU00104"/>
    </source>
</evidence>
<dbReference type="GO" id="GO:0006511">
    <property type="term" value="P:ubiquitin-dependent protein catabolic process"/>
    <property type="evidence" value="ECO:0007669"/>
    <property type="project" value="TreeGrafter"/>
</dbReference>
<name>A0A6A5C5A3_NAEFO</name>
<evidence type="ECO:0000256" key="4">
    <source>
        <dbReference type="ARBA" id="ARBA00022786"/>
    </source>
</evidence>
<dbReference type="CDD" id="cd00078">
    <property type="entry name" value="HECTc"/>
    <property type="match status" value="1"/>
</dbReference>
<dbReference type="Gene3D" id="3.90.1750.10">
    <property type="entry name" value="Hect, E3 ligase catalytic domains"/>
    <property type="match status" value="1"/>
</dbReference>
<dbReference type="GO" id="GO:0000209">
    <property type="term" value="P:protein polyubiquitination"/>
    <property type="evidence" value="ECO:0007669"/>
    <property type="project" value="InterPro"/>
</dbReference>
<reference evidence="7 8" key="1">
    <citation type="journal article" date="2019" name="Sci. Rep.">
        <title>Nanopore sequencing improves the draft genome of the human pathogenic amoeba Naegleria fowleri.</title>
        <authorList>
            <person name="Liechti N."/>
            <person name="Schurch N."/>
            <person name="Bruggmann R."/>
            <person name="Wittwer M."/>
        </authorList>
    </citation>
    <scope>NUCLEOTIDE SEQUENCE [LARGE SCALE GENOMIC DNA]</scope>
    <source>
        <strain evidence="7 8">ATCC 30894</strain>
    </source>
</reference>
<dbReference type="OrthoDB" id="8068875at2759"/>
<evidence type="ECO:0000256" key="2">
    <source>
        <dbReference type="ARBA" id="ARBA00012485"/>
    </source>
</evidence>
<dbReference type="AlphaFoldDB" id="A0A6A5C5A3"/>
<protein>
    <recommendedName>
        <fullName evidence="2">HECT-type E3 ubiquitin transferase</fullName>
        <ecNumber evidence="2">2.3.2.26</ecNumber>
    </recommendedName>
</protein>
<proteinExistence type="predicted"/>
<dbReference type="GeneID" id="68120033"/>
<organism evidence="7 8">
    <name type="scientific">Naegleria fowleri</name>
    <name type="common">Brain eating amoeba</name>
    <dbReference type="NCBI Taxonomy" id="5763"/>
    <lineage>
        <taxon>Eukaryota</taxon>
        <taxon>Discoba</taxon>
        <taxon>Heterolobosea</taxon>
        <taxon>Tetramitia</taxon>
        <taxon>Eutetramitia</taxon>
        <taxon>Vahlkampfiidae</taxon>
        <taxon>Naegleria</taxon>
    </lineage>
</organism>
<comment type="caution">
    <text evidence="7">The sequence shown here is derived from an EMBL/GenBank/DDBJ whole genome shotgun (WGS) entry which is preliminary data.</text>
</comment>
<dbReference type="EMBL" id="VFQX01000016">
    <property type="protein sequence ID" value="KAF0981030.1"/>
    <property type="molecule type" value="Genomic_DNA"/>
</dbReference>
<gene>
    <name evidence="7" type="ORF">FDP41_012818</name>
</gene>
<keyword evidence="8" id="KW-1185">Reference proteome</keyword>
<dbReference type="Gene3D" id="3.30.2160.10">
    <property type="entry name" value="Hect, E3 ligase catalytic domain"/>
    <property type="match status" value="1"/>
</dbReference>
<evidence type="ECO:0000313" key="7">
    <source>
        <dbReference type="EMBL" id="KAF0981030.1"/>
    </source>
</evidence>
<dbReference type="Pfam" id="PF00632">
    <property type="entry name" value="HECT"/>
    <property type="match status" value="1"/>
</dbReference>
<dbReference type="RefSeq" id="XP_044565743.1">
    <property type="nucleotide sequence ID" value="XM_044703379.1"/>
</dbReference>
<dbReference type="VEuPathDB" id="AmoebaDB:NfTy_080140"/>
<dbReference type="InterPro" id="IPR000569">
    <property type="entry name" value="HECT_dom"/>
</dbReference>
<dbReference type="FunFam" id="3.30.2160.10:FF:000002">
    <property type="entry name" value="Putative Ubiquitin-protein ligase E3C"/>
    <property type="match status" value="1"/>
</dbReference>
<accession>A0A6A5C5A3</accession>
<dbReference type="Proteomes" id="UP000444721">
    <property type="component" value="Unassembled WGS sequence"/>
</dbReference>
<dbReference type="EC" id="2.3.2.26" evidence="2"/>
<dbReference type="InterPro" id="IPR044611">
    <property type="entry name" value="E3A/B/C-like"/>
</dbReference>
<evidence type="ECO:0000256" key="1">
    <source>
        <dbReference type="ARBA" id="ARBA00000885"/>
    </source>
</evidence>
<dbReference type="PANTHER" id="PTHR45700">
    <property type="entry name" value="UBIQUITIN-PROTEIN LIGASE E3C"/>
    <property type="match status" value="1"/>
</dbReference>
<dbReference type="Gene3D" id="3.30.2410.10">
    <property type="entry name" value="Hect, E3 ligase catalytic domain"/>
    <property type="match status" value="1"/>
</dbReference>
<evidence type="ECO:0000256" key="3">
    <source>
        <dbReference type="ARBA" id="ARBA00022679"/>
    </source>
</evidence>
<dbReference type="FunFam" id="3.30.2410.10:FF:000003">
    <property type="entry name" value="probable E3 ubiquitin-protein ligase HERC4 isoform X1"/>
    <property type="match status" value="1"/>
</dbReference>
<keyword evidence="4 5" id="KW-0833">Ubl conjugation pathway</keyword>
<dbReference type="SUPFAM" id="SSF56204">
    <property type="entry name" value="Hect, E3 ligase catalytic domain"/>
    <property type="match status" value="1"/>
</dbReference>
<dbReference type="GO" id="GO:0061630">
    <property type="term" value="F:ubiquitin protein ligase activity"/>
    <property type="evidence" value="ECO:0007669"/>
    <property type="project" value="UniProtKB-EC"/>
</dbReference>
<keyword evidence="3" id="KW-0808">Transferase</keyword>
<dbReference type="PROSITE" id="PS50237">
    <property type="entry name" value="HECT"/>
    <property type="match status" value="1"/>
</dbReference>
<evidence type="ECO:0000259" key="6">
    <source>
        <dbReference type="PROSITE" id="PS50237"/>
    </source>
</evidence>
<dbReference type="InterPro" id="IPR035983">
    <property type="entry name" value="Hect_E3_ubiquitin_ligase"/>
</dbReference>